<feature type="transmembrane region" description="Helical" evidence="1">
    <location>
        <begin position="37"/>
        <end position="63"/>
    </location>
</feature>
<accession>A0ABW4LJ73</accession>
<keyword evidence="3" id="KW-1185">Reference proteome</keyword>
<comment type="caution">
    <text evidence="2">The sequence shown here is derived from an EMBL/GenBank/DDBJ whole genome shotgun (WGS) entry which is preliminary data.</text>
</comment>
<evidence type="ECO:0000313" key="2">
    <source>
        <dbReference type="EMBL" id="MFD1735142.1"/>
    </source>
</evidence>
<gene>
    <name evidence="2" type="ORF">ACFSCX_01065</name>
</gene>
<name>A0ABW4LJ73_9BACI</name>
<protein>
    <submittedName>
        <fullName evidence="2">Tetratricopeptide repeat protein</fullName>
    </submittedName>
</protein>
<organism evidence="2 3">
    <name type="scientific">Bacillus salitolerans</name>
    <dbReference type="NCBI Taxonomy" id="1437434"/>
    <lineage>
        <taxon>Bacteria</taxon>
        <taxon>Bacillati</taxon>
        <taxon>Bacillota</taxon>
        <taxon>Bacilli</taxon>
        <taxon>Bacillales</taxon>
        <taxon>Bacillaceae</taxon>
        <taxon>Bacillus</taxon>
    </lineage>
</organism>
<sequence>MTDNLLPIILITYLVYAIVLTIWLKQINKRMIEDKKGIYFLIVFLGYFIPVAGIVLGFLALFASHFNKKDLTDNYQDYIDFDVANYEEVRMEAVKDLNLISFSSSLDAENSNVRKELIVRLLESDIMNQGQFLQKALMNKDSETVHYAATTINFLKERFEKEISQIKTEFSNVDMRSFKRLSNVYQRYLESNILNEFMSETIRKEFKELTERAIAQFSTEFSFHLQYVNILQKEQKLHEAIQYSEKMIEQFPHKFEGYLKLMELSFTVGEYQRLKKTLEKMDQMIDEEEVPTNMKPLLSLVRRMVTDDEA</sequence>
<evidence type="ECO:0000256" key="1">
    <source>
        <dbReference type="SAM" id="Phobius"/>
    </source>
</evidence>
<reference evidence="3" key="1">
    <citation type="journal article" date="2019" name="Int. J. Syst. Evol. Microbiol.">
        <title>The Global Catalogue of Microorganisms (GCM) 10K type strain sequencing project: providing services to taxonomists for standard genome sequencing and annotation.</title>
        <authorList>
            <consortium name="The Broad Institute Genomics Platform"/>
            <consortium name="The Broad Institute Genome Sequencing Center for Infectious Disease"/>
            <person name="Wu L."/>
            <person name="Ma J."/>
        </authorList>
    </citation>
    <scope>NUCLEOTIDE SEQUENCE [LARGE SCALE GENOMIC DNA]</scope>
    <source>
        <strain evidence="3">CCUG 49339</strain>
    </source>
</reference>
<dbReference type="RefSeq" id="WP_377926229.1">
    <property type="nucleotide sequence ID" value="NZ_JBHUEM010000001.1"/>
</dbReference>
<evidence type="ECO:0000313" key="3">
    <source>
        <dbReference type="Proteomes" id="UP001597214"/>
    </source>
</evidence>
<keyword evidence="1" id="KW-0812">Transmembrane</keyword>
<dbReference type="Proteomes" id="UP001597214">
    <property type="component" value="Unassembled WGS sequence"/>
</dbReference>
<dbReference type="SUPFAM" id="SSF81901">
    <property type="entry name" value="HCP-like"/>
    <property type="match status" value="1"/>
</dbReference>
<dbReference type="EMBL" id="JBHUEM010000001">
    <property type="protein sequence ID" value="MFD1735142.1"/>
    <property type="molecule type" value="Genomic_DNA"/>
</dbReference>
<keyword evidence="1" id="KW-0472">Membrane</keyword>
<dbReference type="InterPro" id="IPR011990">
    <property type="entry name" value="TPR-like_helical_dom_sf"/>
</dbReference>
<proteinExistence type="predicted"/>
<feature type="transmembrane region" description="Helical" evidence="1">
    <location>
        <begin position="6"/>
        <end position="25"/>
    </location>
</feature>
<keyword evidence="1" id="KW-1133">Transmembrane helix</keyword>
<dbReference type="Gene3D" id="1.25.40.10">
    <property type="entry name" value="Tetratricopeptide repeat domain"/>
    <property type="match status" value="1"/>
</dbReference>